<dbReference type="Proteomes" id="UP000321749">
    <property type="component" value="Unassembled WGS sequence"/>
</dbReference>
<reference evidence="1 2" key="1">
    <citation type="submission" date="2019-07" db="EMBL/GenBank/DDBJ databases">
        <title>Whole genome shotgun sequence of Agrococcus baldri NBRC 103055.</title>
        <authorList>
            <person name="Hosoyama A."/>
            <person name="Uohara A."/>
            <person name="Ohji S."/>
            <person name="Ichikawa N."/>
        </authorList>
    </citation>
    <scope>NUCLEOTIDE SEQUENCE [LARGE SCALE GENOMIC DNA]</scope>
    <source>
        <strain evidence="1 2">NBRC 103055</strain>
    </source>
</reference>
<dbReference type="InterPro" id="IPR029063">
    <property type="entry name" value="SAM-dependent_MTases_sf"/>
</dbReference>
<evidence type="ECO:0000313" key="2">
    <source>
        <dbReference type="Proteomes" id="UP000321749"/>
    </source>
</evidence>
<gene>
    <name evidence="1" type="ORF">ABA31_26590</name>
</gene>
<protein>
    <recommendedName>
        <fullName evidence="3">Methylase</fullName>
    </recommendedName>
</protein>
<organism evidence="1 2">
    <name type="scientific">Agrococcus baldri</name>
    <dbReference type="NCBI Taxonomy" id="153730"/>
    <lineage>
        <taxon>Bacteria</taxon>
        <taxon>Bacillati</taxon>
        <taxon>Actinomycetota</taxon>
        <taxon>Actinomycetes</taxon>
        <taxon>Micrococcales</taxon>
        <taxon>Microbacteriaceae</taxon>
        <taxon>Agrococcus</taxon>
    </lineage>
</organism>
<sequence>MAKPTGRITRGTTGVNRLRRVDRWIAAQPAARVPGALVVDLGYGASATTSLELHERLARQNSTVEVLGLEIDPARVALAAAELATARAAGPTRYGRAIASDARVSFALGGFEVPAPRPPQLIRAMNVLRQYDEHEVAGHWATMLARLAPGGLLVEGTSNEIGRVCSWVALDAAGPRSLTIALKVDELGSDAMEAPSVVRERLPKALIHRNVPGERVHELLAELDRAWAIEAPLADFGAVQRWVAAVGRMREAGWPVAGGPARWRLGELTVAWEAVAPLP</sequence>
<dbReference type="AlphaFoldDB" id="A0AA87RLP5"/>
<evidence type="ECO:0000313" key="1">
    <source>
        <dbReference type="EMBL" id="GEK81308.1"/>
    </source>
</evidence>
<name>A0AA87RLP5_9MICO</name>
<evidence type="ECO:0008006" key="3">
    <source>
        <dbReference type="Google" id="ProtNLM"/>
    </source>
</evidence>
<dbReference type="Gene3D" id="3.40.50.150">
    <property type="entry name" value="Vaccinia Virus protein VP39"/>
    <property type="match status" value="1"/>
</dbReference>
<accession>A0AA87RLP5</accession>
<dbReference type="EMBL" id="BJUU01000024">
    <property type="protein sequence ID" value="GEK81308.1"/>
    <property type="molecule type" value="Genomic_DNA"/>
</dbReference>
<proteinExistence type="predicted"/>
<dbReference type="RefSeq" id="WP_146796624.1">
    <property type="nucleotide sequence ID" value="NZ_BJUU01000024.1"/>
</dbReference>
<keyword evidence="2" id="KW-1185">Reference proteome</keyword>
<dbReference type="SUPFAM" id="SSF53335">
    <property type="entry name" value="S-adenosyl-L-methionine-dependent methyltransferases"/>
    <property type="match status" value="1"/>
</dbReference>
<comment type="caution">
    <text evidence="1">The sequence shown here is derived from an EMBL/GenBank/DDBJ whole genome shotgun (WGS) entry which is preliminary data.</text>
</comment>